<accession>A0ABS0C4V9</accession>
<gene>
    <name evidence="1" type="ORF">H8792_012445</name>
</gene>
<reference evidence="1 2" key="2">
    <citation type="submission" date="2020-11" db="EMBL/GenBank/DDBJ databases">
        <title>Sulfur oxidizing isolate from Hospital Hole Sinkhole.</title>
        <authorList>
            <person name="Scott K.M."/>
        </authorList>
    </citation>
    <scope>NUCLEOTIDE SEQUENCE [LARGE SCALE GENOMIC DNA]</scope>
    <source>
        <strain evidence="1 2">HH1</strain>
    </source>
</reference>
<keyword evidence="2" id="KW-1185">Reference proteome</keyword>
<proteinExistence type="predicted"/>
<sequence>VQTMHAENKSALDQARQRDDRFERAIEEQGKAVSDLEKSLGQVALDLSRIADRGNAGR</sequence>
<evidence type="ECO:0000313" key="2">
    <source>
        <dbReference type="Proteomes" id="UP001193680"/>
    </source>
</evidence>
<comment type="caution">
    <text evidence="1">The sequence shown here is derived from an EMBL/GenBank/DDBJ whole genome shotgun (WGS) entry which is preliminary data.</text>
</comment>
<dbReference type="Proteomes" id="UP001193680">
    <property type="component" value="Unassembled WGS sequence"/>
</dbReference>
<dbReference type="EMBL" id="JACBGI020000079">
    <property type="protein sequence ID" value="MBF6059146.1"/>
    <property type="molecule type" value="Genomic_DNA"/>
</dbReference>
<evidence type="ECO:0000313" key="1">
    <source>
        <dbReference type="EMBL" id="MBF6059146.1"/>
    </source>
</evidence>
<feature type="non-terminal residue" evidence="1">
    <location>
        <position position="1"/>
    </location>
</feature>
<organism evidence="1 2">
    <name type="scientific">Thiomicrorhabdus heinhorstiae</name>
    <dbReference type="NCBI Taxonomy" id="2748010"/>
    <lineage>
        <taxon>Bacteria</taxon>
        <taxon>Pseudomonadati</taxon>
        <taxon>Pseudomonadota</taxon>
        <taxon>Gammaproteobacteria</taxon>
        <taxon>Thiotrichales</taxon>
        <taxon>Piscirickettsiaceae</taxon>
        <taxon>Thiomicrorhabdus</taxon>
    </lineage>
</organism>
<name>A0ABS0C4V9_9GAMM</name>
<reference evidence="1 2" key="1">
    <citation type="submission" date="2020-06" db="EMBL/GenBank/DDBJ databases">
        <authorList>
            <person name="Scott K."/>
        </authorList>
    </citation>
    <scope>NUCLEOTIDE SEQUENCE [LARGE SCALE GENOMIC DNA]</scope>
    <source>
        <strain evidence="1 2">HH1</strain>
    </source>
</reference>
<protein>
    <submittedName>
        <fullName evidence="1">Uncharacterized protein</fullName>
    </submittedName>
</protein>